<evidence type="ECO:0000256" key="1">
    <source>
        <dbReference type="SAM" id="MobiDB-lite"/>
    </source>
</evidence>
<dbReference type="Proteomes" id="UP001487740">
    <property type="component" value="Unassembled WGS sequence"/>
</dbReference>
<dbReference type="AlphaFoldDB" id="A0AAW0UP59"/>
<feature type="region of interest" description="Disordered" evidence="1">
    <location>
        <begin position="1"/>
        <end position="32"/>
    </location>
</feature>
<evidence type="ECO:0000313" key="2">
    <source>
        <dbReference type="EMBL" id="KAK8401923.1"/>
    </source>
</evidence>
<dbReference type="EMBL" id="JARAKH010000008">
    <property type="protein sequence ID" value="KAK8401923.1"/>
    <property type="molecule type" value="Genomic_DNA"/>
</dbReference>
<accession>A0AAW0UP59</accession>
<protein>
    <submittedName>
        <fullName evidence="2">Uncharacterized protein</fullName>
    </submittedName>
</protein>
<organism evidence="2 3">
    <name type="scientific">Scylla paramamosain</name>
    <name type="common">Mud crab</name>
    <dbReference type="NCBI Taxonomy" id="85552"/>
    <lineage>
        <taxon>Eukaryota</taxon>
        <taxon>Metazoa</taxon>
        <taxon>Ecdysozoa</taxon>
        <taxon>Arthropoda</taxon>
        <taxon>Crustacea</taxon>
        <taxon>Multicrustacea</taxon>
        <taxon>Malacostraca</taxon>
        <taxon>Eumalacostraca</taxon>
        <taxon>Eucarida</taxon>
        <taxon>Decapoda</taxon>
        <taxon>Pleocyemata</taxon>
        <taxon>Brachyura</taxon>
        <taxon>Eubrachyura</taxon>
        <taxon>Portunoidea</taxon>
        <taxon>Portunidae</taxon>
        <taxon>Portuninae</taxon>
        <taxon>Scylla</taxon>
    </lineage>
</organism>
<keyword evidence="3" id="KW-1185">Reference proteome</keyword>
<gene>
    <name evidence="2" type="ORF">O3P69_001198</name>
</gene>
<evidence type="ECO:0000313" key="3">
    <source>
        <dbReference type="Proteomes" id="UP001487740"/>
    </source>
</evidence>
<reference evidence="2 3" key="1">
    <citation type="submission" date="2023-03" db="EMBL/GenBank/DDBJ databases">
        <title>High-quality genome of Scylla paramamosain provides insights in environmental adaptation.</title>
        <authorList>
            <person name="Zhang L."/>
        </authorList>
    </citation>
    <scope>NUCLEOTIDE SEQUENCE [LARGE SCALE GENOMIC DNA]</scope>
    <source>
        <strain evidence="2">LZ_2023a</strain>
        <tissue evidence="2">Muscle</tissue>
    </source>
</reference>
<proteinExistence type="predicted"/>
<sequence length="150" mass="15795">MRPVTKETCMGAAGGFAPSIEAPPATSEPPPTTTVDAALLPAFVGRHNTTVTVHAGDTATLSCHVVRLGDKTVRGAMLSSHPPPTSIHKLLQTQVSSRTRLNPTTGRACSDIFPLLTYQLAVSPSYSLPKSTHKPFLFIPAPSRVALNDA</sequence>
<comment type="caution">
    <text evidence="2">The sequence shown here is derived from an EMBL/GenBank/DDBJ whole genome shotgun (WGS) entry which is preliminary data.</text>
</comment>
<name>A0AAW0UP59_SCYPA</name>